<evidence type="ECO:0000313" key="1">
    <source>
        <dbReference type="EMBL" id="CSB93053.1"/>
    </source>
</evidence>
<evidence type="ECO:0000313" key="2">
    <source>
        <dbReference type="Proteomes" id="UP000041770"/>
    </source>
</evidence>
<organism evidence="1 2">
    <name type="scientific">Vibrio cholerae</name>
    <dbReference type="NCBI Taxonomy" id="666"/>
    <lineage>
        <taxon>Bacteria</taxon>
        <taxon>Pseudomonadati</taxon>
        <taxon>Pseudomonadota</taxon>
        <taxon>Gammaproteobacteria</taxon>
        <taxon>Vibrionales</taxon>
        <taxon>Vibrionaceae</taxon>
        <taxon>Vibrio</taxon>
    </lineage>
</organism>
<dbReference type="EMBL" id="CWQY01000001">
    <property type="protein sequence ID" value="CSB93053.1"/>
    <property type="molecule type" value="Genomic_DNA"/>
</dbReference>
<dbReference type="AlphaFoldDB" id="A0A655WNJ8"/>
<reference evidence="1 2" key="1">
    <citation type="submission" date="2015-07" db="EMBL/GenBank/DDBJ databases">
        <authorList>
            <consortium name="Pathogen Informatics"/>
        </authorList>
    </citation>
    <scope>NUCLEOTIDE SEQUENCE [LARGE SCALE GENOMIC DNA]</scope>
    <source>
        <strain evidence="1 2">A316</strain>
    </source>
</reference>
<accession>A0A655WNJ8</accession>
<protein>
    <submittedName>
        <fullName evidence="1">Uncharacterized protein</fullName>
    </submittedName>
</protein>
<proteinExistence type="predicted"/>
<gene>
    <name evidence="1" type="ORF">ERS013200_00067</name>
</gene>
<dbReference type="Proteomes" id="UP000041770">
    <property type="component" value="Unassembled WGS sequence"/>
</dbReference>
<name>A0A655WNJ8_VIBCL</name>
<sequence length="31" mass="3803">MNRNQTLDFTFINQQIHHKVLIQSLDLWVLH</sequence>